<feature type="compositionally biased region" description="Polar residues" evidence="5">
    <location>
        <begin position="625"/>
        <end position="644"/>
    </location>
</feature>
<feature type="compositionally biased region" description="Basic residues" evidence="5">
    <location>
        <begin position="612"/>
        <end position="623"/>
    </location>
</feature>
<keyword evidence="3" id="KW-0234">DNA repair</keyword>
<dbReference type="PANTHER" id="PTHR15272:SF0">
    <property type="entry name" value="CHROMATIN ASSEMBLY FACTOR 1 SUBUNIT A"/>
    <property type="match status" value="1"/>
</dbReference>
<name>D3BH73_HETP5</name>
<feature type="region of interest" description="Disordered" evidence="5">
    <location>
        <begin position="388"/>
        <end position="411"/>
    </location>
</feature>
<feature type="domain" description="Chromatin assembly factor 1 subunit A dimerization" evidence="6">
    <location>
        <begin position="289"/>
        <end position="362"/>
    </location>
</feature>
<reference evidence="7 8" key="1">
    <citation type="journal article" date="2011" name="Genome Res.">
        <title>Phylogeny-wide analysis of social amoeba genomes highlights ancient origins for complex intercellular communication.</title>
        <authorList>
            <person name="Heidel A.J."/>
            <person name="Lawal H.M."/>
            <person name="Felder M."/>
            <person name="Schilde C."/>
            <person name="Helps N.R."/>
            <person name="Tunggal B."/>
            <person name="Rivero F."/>
            <person name="John U."/>
            <person name="Schleicher M."/>
            <person name="Eichinger L."/>
            <person name="Platzer M."/>
            <person name="Noegel A.A."/>
            <person name="Schaap P."/>
            <person name="Gloeckner G."/>
        </authorList>
    </citation>
    <scope>NUCLEOTIDE SEQUENCE [LARGE SCALE GENOMIC DNA]</scope>
    <source>
        <strain evidence="8">ATCC 26659 / Pp 5 / PN500</strain>
    </source>
</reference>
<feature type="compositionally biased region" description="Basic and acidic residues" evidence="5">
    <location>
        <begin position="54"/>
        <end position="186"/>
    </location>
</feature>
<dbReference type="GO" id="GO:0033186">
    <property type="term" value="C:CAF-1 complex"/>
    <property type="evidence" value="ECO:0007669"/>
    <property type="project" value="TreeGrafter"/>
</dbReference>
<dbReference type="Pfam" id="PF12253">
    <property type="entry name" value="CAF1A_dimeriz"/>
    <property type="match status" value="1"/>
</dbReference>
<dbReference type="GO" id="GO:0006281">
    <property type="term" value="P:DNA repair"/>
    <property type="evidence" value="ECO:0007669"/>
    <property type="project" value="UniProtKB-KW"/>
</dbReference>
<keyword evidence="2" id="KW-0227">DNA damage</keyword>
<keyword evidence="8" id="KW-1185">Reference proteome</keyword>
<evidence type="ECO:0000256" key="5">
    <source>
        <dbReference type="SAM" id="MobiDB-lite"/>
    </source>
</evidence>
<evidence type="ECO:0000256" key="1">
    <source>
        <dbReference type="ARBA" id="ARBA00004123"/>
    </source>
</evidence>
<dbReference type="GO" id="GO:0006334">
    <property type="term" value="P:nucleosome assembly"/>
    <property type="evidence" value="ECO:0007669"/>
    <property type="project" value="TreeGrafter"/>
</dbReference>
<dbReference type="STRING" id="670386.D3BH73"/>
<protein>
    <recommendedName>
        <fullName evidence="6">Chromatin assembly factor 1 subunit A dimerization domain-containing protein</fullName>
    </recommendedName>
</protein>
<proteinExistence type="predicted"/>
<feature type="region of interest" description="Disordered" evidence="5">
    <location>
        <begin position="562"/>
        <end position="666"/>
    </location>
</feature>
<dbReference type="OMA" id="GAIMHHD"/>
<feature type="region of interest" description="Disordered" evidence="5">
    <location>
        <begin position="333"/>
        <end position="364"/>
    </location>
</feature>
<feature type="region of interest" description="Disordered" evidence="5">
    <location>
        <begin position="1"/>
        <end position="187"/>
    </location>
</feature>
<feature type="compositionally biased region" description="Low complexity" evidence="5">
    <location>
        <begin position="38"/>
        <end position="47"/>
    </location>
</feature>
<evidence type="ECO:0000256" key="4">
    <source>
        <dbReference type="ARBA" id="ARBA00023242"/>
    </source>
</evidence>
<comment type="caution">
    <text evidence="7">The sequence shown here is derived from an EMBL/GenBank/DDBJ whole genome shotgun (WGS) entry which is preliminary data.</text>
</comment>
<feature type="compositionally biased region" description="Low complexity" evidence="5">
    <location>
        <begin position="645"/>
        <end position="666"/>
    </location>
</feature>
<dbReference type="RefSeq" id="XP_020431578.1">
    <property type="nucleotide sequence ID" value="XM_020578709.1"/>
</dbReference>
<evidence type="ECO:0000313" key="8">
    <source>
        <dbReference type="Proteomes" id="UP000001396"/>
    </source>
</evidence>
<evidence type="ECO:0000259" key="6">
    <source>
        <dbReference type="Pfam" id="PF12253"/>
    </source>
</evidence>
<dbReference type="InParanoid" id="D3BH73"/>
<organism evidence="7 8">
    <name type="scientific">Heterostelium pallidum (strain ATCC 26659 / Pp 5 / PN500)</name>
    <name type="common">Cellular slime mold</name>
    <name type="synonym">Polysphondylium pallidum</name>
    <dbReference type="NCBI Taxonomy" id="670386"/>
    <lineage>
        <taxon>Eukaryota</taxon>
        <taxon>Amoebozoa</taxon>
        <taxon>Evosea</taxon>
        <taxon>Eumycetozoa</taxon>
        <taxon>Dictyostelia</taxon>
        <taxon>Acytosteliales</taxon>
        <taxon>Acytosteliaceae</taxon>
        <taxon>Heterostelium</taxon>
    </lineage>
</organism>
<feature type="compositionally biased region" description="Polar residues" evidence="5">
    <location>
        <begin position="1"/>
        <end position="15"/>
    </location>
</feature>
<sequence>MDVDTSDSNGSNGTATILKDKDDTTMTDVNTNDDHSTSSKTTTTASATKKRKKLSESEIKEREDEKRRKQQEKEEEKKKRDEEKKKKEEEKKKRDEEKELEKKKRDEEKKLKDEEKKKKDEERELEKKRRDEEKKQKEEEREQMKRQKDDEKKQKEEERKKKEEERELVKKQKEEEKRKMEEELSKKQSRLTQFFNVVTPDAKPVRTDAFIQPVELAPFTEIHQFQVRPDFDRAEFEQLIEKQSTPLESKFNGKTYFRSTKLKSNKYKITSLPGAIINDELLASLSRLKLLKFHDSRRPSYYGTYSKPTKVINGRKPFAKDNKLFDYSYDSGDEWEEEEAGPADNISSDEESEEEEEDEEEDKNWIESDNEINSDHESHPDVAVVVGEQQQQQQQPDITSNQTTTTRKKKKRVEKIKKKRIIIIDPSNEATMQTENLNLFNRFPVESLVGGFPISISKLVKEEQEALKLKEKKEKKEIDPRYVFPLSFLPTVLKFVMDNKKKSVKTLGKYLYAANTNVMKKIIIEKIQETCLQTNGVWSVKPEFEDQLKLDLDDNYILPVIPVKVNPNNNNNTTSTPNKNSNNNNNNSTTSTSSSNNEHTPNTNNSESSSLSKKKCFSPKKKPQTPVQTNSLLSYFSKVQSPIKTNTTTTTTNTEGSATPNTTTTS</sequence>
<comment type="subcellular location">
    <subcellularLocation>
        <location evidence="1">Nucleus</location>
    </subcellularLocation>
</comment>
<dbReference type="GO" id="GO:0005634">
    <property type="term" value="C:nucleus"/>
    <property type="evidence" value="ECO:0007669"/>
    <property type="project" value="UniProtKB-SubCell"/>
</dbReference>
<dbReference type="Proteomes" id="UP000001396">
    <property type="component" value="Unassembled WGS sequence"/>
</dbReference>
<dbReference type="FunCoup" id="D3BH73">
    <property type="interactions" value="155"/>
</dbReference>
<dbReference type="AlphaFoldDB" id="D3BH73"/>
<evidence type="ECO:0000256" key="2">
    <source>
        <dbReference type="ARBA" id="ARBA00022763"/>
    </source>
</evidence>
<dbReference type="InterPro" id="IPR022043">
    <property type="entry name" value="CAF1A_DD"/>
</dbReference>
<dbReference type="PANTHER" id="PTHR15272">
    <property type="entry name" value="CHROMATIN ASSEMBLY FACTOR 1 SUBUNIT A CAF-1 SUBUNIT A"/>
    <property type="match status" value="1"/>
</dbReference>
<gene>
    <name evidence="7" type="ORF">PPL_07875</name>
</gene>
<evidence type="ECO:0000313" key="7">
    <source>
        <dbReference type="EMBL" id="EFA79457.1"/>
    </source>
</evidence>
<accession>D3BH73</accession>
<feature type="compositionally biased region" description="Low complexity" evidence="5">
    <location>
        <begin position="566"/>
        <end position="610"/>
    </location>
</feature>
<keyword evidence="4" id="KW-0539">Nucleus</keyword>
<dbReference type="EMBL" id="ADBJ01000035">
    <property type="protein sequence ID" value="EFA79457.1"/>
    <property type="molecule type" value="Genomic_DNA"/>
</dbReference>
<dbReference type="GeneID" id="31363356"/>
<evidence type="ECO:0000256" key="3">
    <source>
        <dbReference type="ARBA" id="ARBA00023204"/>
    </source>
</evidence>